<feature type="non-terminal residue" evidence="1">
    <location>
        <position position="64"/>
    </location>
</feature>
<dbReference type="AlphaFoldDB" id="A0A699UN58"/>
<dbReference type="EMBL" id="BKCJ011345841">
    <property type="protein sequence ID" value="GFD23573.1"/>
    <property type="molecule type" value="Genomic_DNA"/>
</dbReference>
<accession>A0A699UN58</accession>
<gene>
    <name evidence="1" type="ORF">Tci_895542</name>
</gene>
<protein>
    <submittedName>
        <fullName evidence="1">Uncharacterized protein</fullName>
    </submittedName>
</protein>
<evidence type="ECO:0000313" key="1">
    <source>
        <dbReference type="EMBL" id="GFD23573.1"/>
    </source>
</evidence>
<reference evidence="1" key="1">
    <citation type="journal article" date="2019" name="Sci. Rep.">
        <title>Draft genome of Tanacetum cinerariifolium, the natural source of mosquito coil.</title>
        <authorList>
            <person name="Yamashiro T."/>
            <person name="Shiraishi A."/>
            <person name="Satake H."/>
            <person name="Nakayama K."/>
        </authorList>
    </citation>
    <scope>NUCLEOTIDE SEQUENCE</scope>
</reference>
<proteinExistence type="predicted"/>
<organism evidence="1">
    <name type="scientific">Tanacetum cinerariifolium</name>
    <name type="common">Dalmatian daisy</name>
    <name type="synonym">Chrysanthemum cinerariifolium</name>
    <dbReference type="NCBI Taxonomy" id="118510"/>
    <lineage>
        <taxon>Eukaryota</taxon>
        <taxon>Viridiplantae</taxon>
        <taxon>Streptophyta</taxon>
        <taxon>Embryophyta</taxon>
        <taxon>Tracheophyta</taxon>
        <taxon>Spermatophyta</taxon>
        <taxon>Magnoliopsida</taxon>
        <taxon>eudicotyledons</taxon>
        <taxon>Gunneridae</taxon>
        <taxon>Pentapetalae</taxon>
        <taxon>asterids</taxon>
        <taxon>campanulids</taxon>
        <taxon>Asterales</taxon>
        <taxon>Asteraceae</taxon>
        <taxon>Asteroideae</taxon>
        <taxon>Anthemideae</taxon>
        <taxon>Anthemidinae</taxon>
        <taxon>Tanacetum</taxon>
    </lineage>
</organism>
<name>A0A699UN58_TANCI</name>
<sequence length="64" mass="7533">MLLKDQIRLNEETALKLQAGFNEEEQRLARERAQKELEANIALIETWDDVQAKTDVDYQMAERL</sequence>
<comment type="caution">
    <text evidence="1">The sequence shown here is derived from an EMBL/GenBank/DDBJ whole genome shotgun (WGS) entry which is preliminary data.</text>
</comment>